<dbReference type="SUPFAM" id="SSF48498">
    <property type="entry name" value="Tetracyclin repressor-like, C-terminal domain"/>
    <property type="match status" value="1"/>
</dbReference>
<keyword evidence="6" id="KW-1185">Reference proteome</keyword>
<evidence type="ECO:0000256" key="1">
    <source>
        <dbReference type="ARBA" id="ARBA00023125"/>
    </source>
</evidence>
<protein>
    <submittedName>
        <fullName evidence="5">TetR family transcriptional regulator</fullName>
    </submittedName>
</protein>
<name>A0A562VE69_9ACTN</name>
<dbReference type="SUPFAM" id="SSF46689">
    <property type="entry name" value="Homeodomain-like"/>
    <property type="match status" value="1"/>
</dbReference>
<dbReference type="InterPro" id="IPR009057">
    <property type="entry name" value="Homeodomain-like_sf"/>
</dbReference>
<feature type="domain" description="HTH tetR-type" evidence="4">
    <location>
        <begin position="2"/>
        <end position="61"/>
    </location>
</feature>
<reference evidence="5 6" key="1">
    <citation type="journal article" date="2013" name="Stand. Genomic Sci.">
        <title>Genomic Encyclopedia of Type Strains, Phase I: The one thousand microbial genomes (KMG-I) project.</title>
        <authorList>
            <person name="Kyrpides N.C."/>
            <person name="Woyke T."/>
            <person name="Eisen J.A."/>
            <person name="Garrity G."/>
            <person name="Lilburn T.G."/>
            <person name="Beck B.J."/>
            <person name="Whitman W.B."/>
            <person name="Hugenholtz P."/>
            <person name="Klenk H.P."/>
        </authorList>
    </citation>
    <scope>NUCLEOTIDE SEQUENCE [LARGE SCALE GENOMIC DNA]</scope>
    <source>
        <strain evidence="5 6">DSM 45044</strain>
    </source>
</reference>
<dbReference type="Pfam" id="PF00440">
    <property type="entry name" value="TetR_N"/>
    <property type="match status" value="1"/>
</dbReference>
<feature type="region of interest" description="Disordered" evidence="3">
    <location>
        <begin position="165"/>
        <end position="194"/>
    </location>
</feature>
<evidence type="ECO:0000313" key="6">
    <source>
        <dbReference type="Proteomes" id="UP000321617"/>
    </source>
</evidence>
<dbReference type="Gene3D" id="1.10.357.10">
    <property type="entry name" value="Tetracycline Repressor, domain 2"/>
    <property type="match status" value="1"/>
</dbReference>
<organism evidence="5 6">
    <name type="scientific">Stackebrandtia albiflava</name>
    <dbReference type="NCBI Taxonomy" id="406432"/>
    <lineage>
        <taxon>Bacteria</taxon>
        <taxon>Bacillati</taxon>
        <taxon>Actinomycetota</taxon>
        <taxon>Actinomycetes</taxon>
        <taxon>Glycomycetales</taxon>
        <taxon>Glycomycetaceae</taxon>
        <taxon>Stackebrandtia</taxon>
    </lineage>
</organism>
<keyword evidence="1 2" id="KW-0238">DNA-binding</keyword>
<evidence type="ECO:0000256" key="2">
    <source>
        <dbReference type="PROSITE-ProRule" id="PRU00335"/>
    </source>
</evidence>
<dbReference type="GO" id="GO:0003677">
    <property type="term" value="F:DNA binding"/>
    <property type="evidence" value="ECO:0007669"/>
    <property type="project" value="UniProtKB-UniRule"/>
</dbReference>
<dbReference type="AlphaFoldDB" id="A0A562VE69"/>
<sequence length="236" mass="25509">MGDCRARVLSAARRAYEAHGPGVPLARIAYAAGVGPATVQRHFPTGDALREAVLSQYIEGVTSQALREPGTDPFFSLLTSIVESAPVRQALCRRLVNGEGWPRKVLDAAGRRLDDVLTARLRTAQAQGRVRSDVGMPEVRAVLTAAVAARHAHPEVARATGVVLDSLRPPGPVTKPPADAEPGHETPPGHEWRHETRCEVCGNPLRRRGTGRPARYCGATCRQRAHRDRRRAAPEG</sequence>
<dbReference type="Pfam" id="PF21597">
    <property type="entry name" value="TetR_C_43"/>
    <property type="match status" value="1"/>
</dbReference>
<dbReference type="PROSITE" id="PS50977">
    <property type="entry name" value="HTH_TETR_2"/>
    <property type="match status" value="1"/>
</dbReference>
<evidence type="ECO:0000313" key="5">
    <source>
        <dbReference type="EMBL" id="TWJ16180.1"/>
    </source>
</evidence>
<dbReference type="InterPro" id="IPR049445">
    <property type="entry name" value="TetR_SbtR-like_C"/>
</dbReference>
<proteinExistence type="predicted"/>
<evidence type="ECO:0000256" key="3">
    <source>
        <dbReference type="SAM" id="MobiDB-lite"/>
    </source>
</evidence>
<comment type="caution">
    <text evidence="5">The sequence shown here is derived from an EMBL/GenBank/DDBJ whole genome shotgun (WGS) entry which is preliminary data.</text>
</comment>
<evidence type="ECO:0000259" key="4">
    <source>
        <dbReference type="PROSITE" id="PS50977"/>
    </source>
</evidence>
<dbReference type="InterPro" id="IPR001647">
    <property type="entry name" value="HTH_TetR"/>
</dbReference>
<feature type="DNA-binding region" description="H-T-H motif" evidence="2">
    <location>
        <begin position="24"/>
        <end position="43"/>
    </location>
</feature>
<gene>
    <name evidence="5" type="ORF">LX16_1905</name>
</gene>
<feature type="compositionally biased region" description="Basic and acidic residues" evidence="3">
    <location>
        <begin position="181"/>
        <end position="194"/>
    </location>
</feature>
<dbReference type="EMBL" id="VLLL01000005">
    <property type="protein sequence ID" value="TWJ16180.1"/>
    <property type="molecule type" value="Genomic_DNA"/>
</dbReference>
<dbReference type="Proteomes" id="UP000321617">
    <property type="component" value="Unassembled WGS sequence"/>
</dbReference>
<accession>A0A562VE69</accession>
<dbReference type="InterPro" id="IPR036271">
    <property type="entry name" value="Tet_transcr_reg_TetR-rel_C_sf"/>
</dbReference>